<protein>
    <recommendedName>
        <fullName evidence="3">FAD-dependent oxidoreductase 2 FAD binding domain-containing protein</fullName>
    </recommendedName>
</protein>
<sequence length="72" mass="7281">MAVGTEVPELVSGPLRCADVLVVGFGIAGARAVNITQDSGGYSSGTCLGAGSFFGRRAGAHTALRSRRQKGD</sequence>
<evidence type="ECO:0008006" key="3">
    <source>
        <dbReference type="Google" id="ProtNLM"/>
    </source>
</evidence>
<name>A0ABX8S2H9_NOCIO</name>
<accession>A0ABX8S2H9</accession>
<organism evidence="1 2">
    <name type="scientific">Nocardia iowensis</name>
    <dbReference type="NCBI Taxonomy" id="204891"/>
    <lineage>
        <taxon>Bacteria</taxon>
        <taxon>Bacillati</taxon>
        <taxon>Actinomycetota</taxon>
        <taxon>Actinomycetes</taxon>
        <taxon>Mycobacteriales</taxon>
        <taxon>Nocardiaceae</taxon>
        <taxon>Nocardia</taxon>
    </lineage>
</organism>
<dbReference type="EMBL" id="CP078145">
    <property type="protein sequence ID" value="QXN96134.1"/>
    <property type="molecule type" value="Genomic_DNA"/>
</dbReference>
<proteinExistence type="predicted"/>
<evidence type="ECO:0000313" key="2">
    <source>
        <dbReference type="Proteomes" id="UP000694257"/>
    </source>
</evidence>
<evidence type="ECO:0000313" key="1">
    <source>
        <dbReference type="EMBL" id="QXN96134.1"/>
    </source>
</evidence>
<gene>
    <name evidence="1" type="ORF">KV110_21535</name>
</gene>
<reference evidence="1 2" key="1">
    <citation type="submission" date="2021-07" db="EMBL/GenBank/DDBJ databases">
        <title>Whole Genome Sequence of Nocardia Iowensis.</title>
        <authorList>
            <person name="Lamm A."/>
            <person name="Collins-Fairclough A.M."/>
            <person name="Bunk B."/>
            <person name="Sproer C."/>
        </authorList>
    </citation>
    <scope>NUCLEOTIDE SEQUENCE [LARGE SCALE GENOMIC DNA]</scope>
    <source>
        <strain evidence="1 2">NRRL 5646</strain>
    </source>
</reference>
<keyword evidence="2" id="KW-1185">Reference proteome</keyword>
<dbReference type="Proteomes" id="UP000694257">
    <property type="component" value="Chromosome"/>
</dbReference>